<dbReference type="SUPFAM" id="SSF55729">
    <property type="entry name" value="Acyl-CoA N-acyltransferases (Nat)"/>
    <property type="match status" value="2"/>
</dbReference>
<comment type="caution">
    <text evidence="4">The sequence shown here is derived from an EMBL/GenBank/DDBJ whole genome shotgun (WGS) entry which is preliminary data.</text>
</comment>
<reference evidence="4" key="1">
    <citation type="submission" date="2023-03" db="EMBL/GenBank/DDBJ databases">
        <title>Actinorhabdospora filicis NBRC 111898.</title>
        <authorList>
            <person name="Ichikawa N."/>
            <person name="Sato H."/>
            <person name="Tonouchi N."/>
        </authorList>
    </citation>
    <scope>NUCLEOTIDE SEQUENCE</scope>
    <source>
        <strain evidence="4">NBRC 111898</strain>
    </source>
</reference>
<dbReference type="GO" id="GO:0016747">
    <property type="term" value="F:acyltransferase activity, transferring groups other than amino-acyl groups"/>
    <property type="evidence" value="ECO:0007669"/>
    <property type="project" value="InterPro"/>
</dbReference>
<evidence type="ECO:0000256" key="2">
    <source>
        <dbReference type="ARBA" id="ARBA00023315"/>
    </source>
</evidence>
<proteinExistence type="predicted"/>
<dbReference type="AlphaFoldDB" id="A0A9W6W7Y9"/>
<protein>
    <submittedName>
        <fullName evidence="4">GNAT family N-acetyltransferase</fullName>
    </submittedName>
</protein>
<dbReference type="Gene3D" id="3.40.630.30">
    <property type="match status" value="1"/>
</dbReference>
<dbReference type="InterPro" id="IPR050832">
    <property type="entry name" value="Bact_Acetyltransf"/>
</dbReference>
<organism evidence="4 5">
    <name type="scientific">Actinorhabdospora filicis</name>
    <dbReference type="NCBI Taxonomy" id="1785913"/>
    <lineage>
        <taxon>Bacteria</taxon>
        <taxon>Bacillati</taxon>
        <taxon>Actinomycetota</taxon>
        <taxon>Actinomycetes</taxon>
        <taxon>Micromonosporales</taxon>
        <taxon>Micromonosporaceae</taxon>
        <taxon>Actinorhabdospora</taxon>
    </lineage>
</organism>
<dbReference type="RefSeq" id="WP_285662180.1">
    <property type="nucleotide sequence ID" value="NZ_BSTX01000001.1"/>
</dbReference>
<dbReference type="PROSITE" id="PS51186">
    <property type="entry name" value="GNAT"/>
    <property type="match status" value="1"/>
</dbReference>
<dbReference type="InterPro" id="IPR016181">
    <property type="entry name" value="Acyl_CoA_acyltransferase"/>
</dbReference>
<dbReference type="Proteomes" id="UP001165079">
    <property type="component" value="Unassembled WGS sequence"/>
</dbReference>
<accession>A0A9W6W7Y9</accession>
<dbReference type="EMBL" id="BSTX01000001">
    <property type="protein sequence ID" value="GLZ77044.1"/>
    <property type="molecule type" value="Genomic_DNA"/>
</dbReference>
<sequence>MIRRLDFTGPDMAAYAAVRAAADANDRPDRPPIPAERLAALLAHPQPGKTTEYWGWFEGEELAGAALLFLPGEDNTHTVELEGQVAPAFRRRGIGRALFELTRERAQALGRTLILVNVLAPAPGSPLVRDRAGEAFCAAMDMEVALVDIRSELTVGPVDEPVDDGRLVRWVDGVPGDPPAEWLPELARLMTRLDADAPAGDLDVTPEVWTPERLLEAAAVSRETGTTAVHTALRDGDRLIGWSTIELTGGTHAEQGITVVLPEHRGAGLGLLLKRANLSFARRIWPALATVTTFNAETNAAMLAVNRRMGYVDLDRMVHFQAKVGQAKV</sequence>
<feature type="domain" description="N-acetyltransferase" evidence="3">
    <location>
        <begin position="1"/>
        <end position="156"/>
    </location>
</feature>
<keyword evidence="1" id="KW-0808">Transferase</keyword>
<dbReference type="InterPro" id="IPR000182">
    <property type="entry name" value="GNAT_dom"/>
</dbReference>
<evidence type="ECO:0000313" key="4">
    <source>
        <dbReference type="EMBL" id="GLZ77044.1"/>
    </source>
</evidence>
<evidence type="ECO:0000313" key="5">
    <source>
        <dbReference type="Proteomes" id="UP001165079"/>
    </source>
</evidence>
<dbReference type="PANTHER" id="PTHR43877">
    <property type="entry name" value="AMINOALKYLPHOSPHONATE N-ACETYLTRANSFERASE-RELATED-RELATED"/>
    <property type="match status" value="1"/>
</dbReference>
<gene>
    <name evidence="4" type="ORF">Afil01_18510</name>
</gene>
<name>A0A9W6W7Y9_9ACTN</name>
<keyword evidence="5" id="KW-1185">Reference proteome</keyword>
<keyword evidence="2" id="KW-0012">Acyltransferase</keyword>
<dbReference type="CDD" id="cd04301">
    <property type="entry name" value="NAT_SF"/>
    <property type="match status" value="1"/>
</dbReference>
<dbReference type="Pfam" id="PF00583">
    <property type="entry name" value="Acetyltransf_1"/>
    <property type="match status" value="1"/>
</dbReference>
<evidence type="ECO:0000256" key="1">
    <source>
        <dbReference type="ARBA" id="ARBA00022679"/>
    </source>
</evidence>
<evidence type="ECO:0000259" key="3">
    <source>
        <dbReference type="PROSITE" id="PS51186"/>
    </source>
</evidence>